<dbReference type="SUPFAM" id="SSF51735">
    <property type="entry name" value="NAD(P)-binding Rossmann-fold domains"/>
    <property type="match status" value="1"/>
</dbReference>
<evidence type="ECO:0000313" key="1">
    <source>
        <dbReference type="EMBL" id="MDC8829793.1"/>
    </source>
</evidence>
<dbReference type="RefSeq" id="WP_273638370.1">
    <property type="nucleotide sequence ID" value="NZ_JAQQXP010000001.1"/>
</dbReference>
<proteinExistence type="predicted"/>
<dbReference type="Gene3D" id="3.40.50.720">
    <property type="entry name" value="NAD(P)-binding Rossmann-like Domain"/>
    <property type="match status" value="1"/>
</dbReference>
<dbReference type="InterPro" id="IPR051604">
    <property type="entry name" value="Ergot_Alk_Oxidoreductase"/>
</dbReference>
<sequence length="285" mass="31473">MTTHHQLSWRYLVLGKQGKTGRRVCQQLERLGASVTGVSRTTMPAFHWQDKTLVWQNLFAGFDAIYITYQPDLAVPMAAQDIARLTIAARQAGVKQLVLLSGRGEPGAQEAEQILAQSGLHHHVIRASWFNQNFSEGFIAEMVARGQVMLPQGHMPEPFIDANDIAEAVVQCLTNPAIEPGIYEVTGPQLLTFSRCIEMIAQQLGRPVGFCDVEVDDFLAVLKEQGATDDVLWLMKTLFSDVLDGRNNYTTDVLEQLLGRPATTFSEYVSKAFGQPLSALPASVE</sequence>
<comment type="caution">
    <text evidence="1">The sequence shown here is derived from an EMBL/GenBank/DDBJ whole genome shotgun (WGS) entry which is preliminary data.</text>
</comment>
<reference evidence="1 2" key="1">
    <citation type="submission" date="2022-10" db="EMBL/GenBank/DDBJ databases">
        <title>Alteromonas sp. chi3 Genome sequencing.</title>
        <authorList>
            <person name="Park S."/>
        </authorList>
    </citation>
    <scope>NUCLEOTIDE SEQUENCE [LARGE SCALE GENOMIC DNA]</scope>
    <source>
        <strain evidence="2">chi3</strain>
    </source>
</reference>
<dbReference type="Gene3D" id="3.90.25.10">
    <property type="entry name" value="UDP-galactose 4-epimerase, domain 1"/>
    <property type="match status" value="1"/>
</dbReference>
<dbReference type="EMBL" id="JAQQXP010000001">
    <property type="protein sequence ID" value="MDC8829793.1"/>
    <property type="molecule type" value="Genomic_DNA"/>
</dbReference>
<gene>
    <name evidence="1" type="ORF">OIK42_03350</name>
</gene>
<dbReference type="PANTHER" id="PTHR43162">
    <property type="match status" value="1"/>
</dbReference>
<protein>
    <submittedName>
        <fullName evidence="1">NmrA family transcriptional regulator</fullName>
    </submittedName>
</protein>
<evidence type="ECO:0000313" key="2">
    <source>
        <dbReference type="Proteomes" id="UP001218788"/>
    </source>
</evidence>
<dbReference type="PANTHER" id="PTHR43162:SF1">
    <property type="entry name" value="PRESTALK A DIFFERENTIATION PROTEIN A"/>
    <property type="match status" value="1"/>
</dbReference>
<name>A0ABT5L1W1_9ALTE</name>
<keyword evidence="2" id="KW-1185">Reference proteome</keyword>
<organism evidence="1 2">
    <name type="scientific">Alteromonas gilva</name>
    <dbReference type="NCBI Taxonomy" id="2987522"/>
    <lineage>
        <taxon>Bacteria</taxon>
        <taxon>Pseudomonadati</taxon>
        <taxon>Pseudomonadota</taxon>
        <taxon>Gammaproteobacteria</taxon>
        <taxon>Alteromonadales</taxon>
        <taxon>Alteromonadaceae</taxon>
        <taxon>Alteromonas/Salinimonas group</taxon>
        <taxon>Alteromonas</taxon>
    </lineage>
</organism>
<accession>A0ABT5L1W1</accession>
<dbReference type="Proteomes" id="UP001218788">
    <property type="component" value="Unassembled WGS sequence"/>
</dbReference>
<dbReference type="InterPro" id="IPR036291">
    <property type="entry name" value="NAD(P)-bd_dom_sf"/>
</dbReference>